<dbReference type="Pfam" id="PF14738">
    <property type="entry name" value="CFAP91"/>
    <property type="match status" value="1"/>
</dbReference>
<dbReference type="STRING" id="456900.A0A151K2F4"/>
<name>A0A151K2F4_9HYME</name>
<reference evidence="8 9" key="1">
    <citation type="submission" date="2016-03" db="EMBL/GenBank/DDBJ databases">
        <title>Cyphomyrmex costatus WGS genome.</title>
        <authorList>
            <person name="Nygaard S."/>
            <person name="Hu H."/>
            <person name="Boomsma J."/>
            <person name="Zhang G."/>
        </authorList>
    </citation>
    <scope>NUCLEOTIDE SEQUENCE [LARGE SCALE GENOMIC DNA]</scope>
    <source>
        <strain evidence="8">MS0001</strain>
        <tissue evidence="8">Whole body</tissue>
    </source>
</reference>
<evidence type="ECO:0000256" key="4">
    <source>
        <dbReference type="ARBA" id="ARBA00023273"/>
    </source>
</evidence>
<accession>A0A151K2F4</accession>
<evidence type="ECO:0000256" key="1">
    <source>
        <dbReference type="ARBA" id="ARBA00004430"/>
    </source>
</evidence>
<comment type="caution">
    <text evidence="8">The sequence shown here is derived from an EMBL/GenBank/DDBJ whole genome shotgun (WGS) entry which is preliminary data.</text>
</comment>
<feature type="non-terminal residue" evidence="8">
    <location>
        <position position="1"/>
    </location>
</feature>
<dbReference type="Proteomes" id="UP000078542">
    <property type="component" value="Unassembled WGS sequence"/>
</dbReference>
<dbReference type="PANTHER" id="PTHR22455:SF10">
    <property type="entry name" value="CILIA- AND FLAGELLA-ASSOCIATED PROTEIN 91"/>
    <property type="match status" value="1"/>
</dbReference>
<gene>
    <name evidence="8" type="ORF">ALC62_03822</name>
</gene>
<keyword evidence="2" id="KW-0963">Cytoplasm</keyword>
<dbReference type="GO" id="GO:0005930">
    <property type="term" value="C:axoneme"/>
    <property type="evidence" value="ECO:0007669"/>
    <property type="project" value="UniProtKB-SubCell"/>
</dbReference>
<evidence type="ECO:0000313" key="9">
    <source>
        <dbReference type="Proteomes" id="UP000078542"/>
    </source>
</evidence>
<dbReference type="InterPro" id="IPR032840">
    <property type="entry name" value="CFAP91_dom"/>
</dbReference>
<comment type="subcellular location">
    <subcellularLocation>
        <location evidence="1">Cytoplasm</location>
        <location evidence="1">Cytoskeleton</location>
        <location evidence="1">Cilium axoneme</location>
    </subcellularLocation>
</comment>
<evidence type="ECO:0000259" key="7">
    <source>
        <dbReference type="Pfam" id="PF14738"/>
    </source>
</evidence>
<protein>
    <recommendedName>
        <fullName evidence="6">Cilia- and flagella-associated protein 91</fullName>
    </recommendedName>
</protein>
<keyword evidence="9" id="KW-1185">Reference proteome</keyword>
<keyword evidence="4" id="KW-0966">Cell projection</keyword>
<dbReference type="PANTHER" id="PTHR22455">
    <property type="entry name" value="CILIA- AND FLAGELLA-ASSOCIATED PROTEIN 91"/>
    <property type="match status" value="1"/>
</dbReference>
<dbReference type="EMBL" id="LKEX01012869">
    <property type="protein sequence ID" value="KYN50193.1"/>
    <property type="molecule type" value="Genomic_DNA"/>
</dbReference>
<evidence type="ECO:0000256" key="6">
    <source>
        <dbReference type="ARBA" id="ARBA00029555"/>
    </source>
</evidence>
<dbReference type="InterPro" id="IPR026720">
    <property type="entry name" value="CFAP91"/>
</dbReference>
<keyword evidence="3" id="KW-0206">Cytoskeleton</keyword>
<evidence type="ECO:0000256" key="3">
    <source>
        <dbReference type="ARBA" id="ARBA00023212"/>
    </source>
</evidence>
<proteinExistence type="inferred from homology"/>
<evidence type="ECO:0000256" key="2">
    <source>
        <dbReference type="ARBA" id="ARBA00022490"/>
    </source>
</evidence>
<organism evidence="8 9">
    <name type="scientific">Cyphomyrmex costatus</name>
    <dbReference type="NCBI Taxonomy" id="456900"/>
    <lineage>
        <taxon>Eukaryota</taxon>
        <taxon>Metazoa</taxon>
        <taxon>Ecdysozoa</taxon>
        <taxon>Arthropoda</taxon>
        <taxon>Hexapoda</taxon>
        <taxon>Insecta</taxon>
        <taxon>Pterygota</taxon>
        <taxon>Neoptera</taxon>
        <taxon>Endopterygota</taxon>
        <taxon>Hymenoptera</taxon>
        <taxon>Apocrita</taxon>
        <taxon>Aculeata</taxon>
        <taxon>Formicoidea</taxon>
        <taxon>Formicidae</taxon>
        <taxon>Myrmicinae</taxon>
        <taxon>Cyphomyrmex</taxon>
    </lineage>
</organism>
<evidence type="ECO:0000313" key="8">
    <source>
        <dbReference type="EMBL" id="KYN50193.1"/>
    </source>
</evidence>
<dbReference type="AlphaFoldDB" id="A0A151K2F4"/>
<comment type="similarity">
    <text evidence="5">Belongs to the CFAP91 family.</text>
</comment>
<sequence>EYSETLDNKKFQDYRDDFLVKYKLCRMAVQNKTVGSIGGDTYKHFRKPMLPFVTSKVQTTDVSPHCLEHKTLYGILQSAQRRCYTAFSKSKPYKNAETQTDYRESEVQTEPWEPPYKIVSGHNPEVLTLAHLTWEHGLPAGVHEVHIINRMRIKRAWEAILPPMDTPANIKIRNSIITALEIDEWAFRESEIQFIMDLRLDLMRNLLQSRESKYEEKVQGRFSRLESKLSKYRDNQIKAIRYNLKRDLRKLHRKRNEKQSCKPDIIERYIDPKSDLYAPQMRFGDHPQRRHEILQKQLPSECHIEQEDATLNWLPIIEEPKVIKHKPKPIDICIRETRWTEEKLKQLHSDLKAIRMKVKSVDEGPRLVRRNHEQPVLSITPRRSGIWDDKQKQREELATFIQKLIKGRAIQCLFIFIMLQMYKGRDRCRELIEELQSTQVLEQEDYDEKTHMINLRQLQDDQSMQENRLCEILDSLEGKTICGTLDFLSKNNSFDYLPHHLQELVRLEDERRAHAFALLAERERSMREAAEAGRRQVERNRRREFDEMFKQIIKVNQDSVEAYLEDIVREEIDWISDKTAKEHILEICDKVDAVTKHAAENSDKLADEELVADMIYNFVLPEVEKHNMRKKIRDQQQSYMKNAYVSLYEKILELPSTEPSQVVDQKVTIKNENVQTSYMTEDMVKIDNLFISCYSLYKIISIIFFRNKILKQKK</sequence>
<feature type="domain" description="CFAP91" evidence="7">
    <location>
        <begin position="98"/>
        <end position="250"/>
    </location>
</feature>
<evidence type="ECO:0000256" key="5">
    <source>
        <dbReference type="ARBA" id="ARBA00029468"/>
    </source>
</evidence>